<dbReference type="Proteomes" id="UP001165293">
    <property type="component" value="Unassembled WGS sequence"/>
</dbReference>
<dbReference type="EMBL" id="JAJGAK010000001">
    <property type="protein sequence ID" value="MCC8362408.1"/>
    <property type="molecule type" value="Genomic_DNA"/>
</dbReference>
<accession>A0ABS8JFM4</accession>
<reference evidence="4" key="1">
    <citation type="submission" date="2021-10" db="EMBL/GenBank/DDBJ databases">
        <authorList>
            <person name="Lyu M."/>
            <person name="Wang X."/>
            <person name="Meng X."/>
            <person name="Xu K."/>
        </authorList>
    </citation>
    <scope>NUCLEOTIDE SEQUENCE</scope>
    <source>
        <strain evidence="4">A6</strain>
    </source>
</reference>
<feature type="domain" description="DUF1254" evidence="3">
    <location>
        <begin position="102"/>
        <end position="232"/>
    </location>
</feature>
<dbReference type="Gene3D" id="2.60.120.600">
    <property type="entry name" value="Domain of unknown function DUF1214, C-terminal domain"/>
    <property type="match status" value="1"/>
</dbReference>
<feature type="domain" description="DUF1214" evidence="2">
    <location>
        <begin position="366"/>
        <end position="476"/>
    </location>
</feature>
<dbReference type="PANTHER" id="PTHR36509:SF2">
    <property type="entry name" value="BLL3101 PROTEIN"/>
    <property type="match status" value="1"/>
</dbReference>
<keyword evidence="1" id="KW-0732">Signal</keyword>
<gene>
    <name evidence="4" type="ORF">LK996_04895</name>
</gene>
<dbReference type="Gene3D" id="2.60.40.1610">
    <property type="entry name" value="Domain of unknown function DUF1254"/>
    <property type="match status" value="1"/>
</dbReference>
<proteinExistence type="predicted"/>
<organism evidence="4 5">
    <name type="scientific">Noviluteimonas lactosilytica</name>
    <dbReference type="NCBI Taxonomy" id="2888523"/>
    <lineage>
        <taxon>Bacteria</taxon>
        <taxon>Pseudomonadati</taxon>
        <taxon>Pseudomonadota</taxon>
        <taxon>Gammaproteobacteria</taxon>
        <taxon>Lysobacterales</taxon>
        <taxon>Lysobacteraceae</taxon>
        <taxon>Noviluteimonas</taxon>
    </lineage>
</organism>
<dbReference type="InterPro" id="IPR037050">
    <property type="entry name" value="DUF1254_sf"/>
</dbReference>
<dbReference type="Pfam" id="PF06863">
    <property type="entry name" value="DUF1254"/>
    <property type="match status" value="1"/>
</dbReference>
<comment type="caution">
    <text evidence="4">The sequence shown here is derived from an EMBL/GenBank/DDBJ whole genome shotgun (WGS) entry which is preliminary data.</text>
</comment>
<dbReference type="PANTHER" id="PTHR36509">
    <property type="entry name" value="BLL3101 PROTEIN"/>
    <property type="match status" value="1"/>
</dbReference>
<name>A0ABS8JFM4_9GAMM</name>
<dbReference type="InterPro" id="IPR010679">
    <property type="entry name" value="DUF1254"/>
</dbReference>
<dbReference type="Pfam" id="PF06742">
    <property type="entry name" value="DUF1214"/>
    <property type="match status" value="1"/>
</dbReference>
<sequence length="493" mass="54901">MHLLLSNARATTRAAAFGFALLFALTFAGCTRAPSSDEASSMANNATINASSIANDPVRLDDLRELARDAYVWGFPIVDNYRVMDAYVLDPKNPEYKGPFTTIANNARLYTPQDKAIQTPNSDTPYSMVWLDLRDEPMVLTVPSIERKRYYSIQLIDAYTHNTGYIGSRTTGNAPGRYLIAGPGWNGAKPPGIAQVFPMETEFVFAVYRTQLFGADDMDNVKRIQAGYKVEPLSAFLGEPPAPAHAPIEWIKPVSAEEQRTSLEFFNELAFAMQFIPTHEAAKRFRERLSAVGFVPGRHFDFDKTEPAIRDAMLAGMRDGQAEIDKERKQRTSSKGMFGTRADMHYDVVSRALGAQVGIYANSPEEAMYATYETDADGEPLDGAHRYVLRFPKDGLPPVKGFWSLTMYDLPAQLLVDNPLDRYLVNSTMLDTLHRDPDGGITLYLQHASPGKDKEANWLPAPSGKFFAVLRNYWPSDAIVSGAWKGPKLQRVD</sequence>
<evidence type="ECO:0000256" key="1">
    <source>
        <dbReference type="SAM" id="SignalP"/>
    </source>
</evidence>
<dbReference type="RefSeq" id="WP_230526011.1">
    <property type="nucleotide sequence ID" value="NZ_JAJGAK010000001.1"/>
</dbReference>
<dbReference type="InterPro" id="IPR037049">
    <property type="entry name" value="DUF1214_C_sf"/>
</dbReference>
<protein>
    <submittedName>
        <fullName evidence="4">DUF1254 domain-containing protein</fullName>
    </submittedName>
</protein>
<dbReference type="SUPFAM" id="SSF160935">
    <property type="entry name" value="VPA0735-like"/>
    <property type="match status" value="1"/>
</dbReference>
<evidence type="ECO:0000313" key="4">
    <source>
        <dbReference type="EMBL" id="MCC8362408.1"/>
    </source>
</evidence>
<feature type="signal peptide" evidence="1">
    <location>
        <begin position="1"/>
        <end position="28"/>
    </location>
</feature>
<feature type="chain" id="PRO_5047134597" evidence="1">
    <location>
        <begin position="29"/>
        <end position="493"/>
    </location>
</feature>
<evidence type="ECO:0000259" key="3">
    <source>
        <dbReference type="Pfam" id="PF06863"/>
    </source>
</evidence>
<evidence type="ECO:0000313" key="5">
    <source>
        <dbReference type="Proteomes" id="UP001165293"/>
    </source>
</evidence>
<dbReference type="InterPro" id="IPR010621">
    <property type="entry name" value="DUF1214"/>
</dbReference>
<keyword evidence="5" id="KW-1185">Reference proteome</keyword>
<evidence type="ECO:0000259" key="2">
    <source>
        <dbReference type="Pfam" id="PF06742"/>
    </source>
</evidence>